<dbReference type="SUPFAM" id="SSF52540">
    <property type="entry name" value="P-loop containing nucleoside triphosphate hydrolases"/>
    <property type="match status" value="1"/>
</dbReference>
<evidence type="ECO:0000313" key="1">
    <source>
        <dbReference type="EMBL" id="MST99542.1"/>
    </source>
</evidence>
<dbReference type="EMBL" id="VUNS01000040">
    <property type="protein sequence ID" value="MST99542.1"/>
    <property type="molecule type" value="Genomic_DNA"/>
</dbReference>
<keyword evidence="2" id="KW-1185">Reference proteome</keyword>
<accession>A0A844G9M1</accession>
<reference evidence="1 2" key="1">
    <citation type="submission" date="2019-08" db="EMBL/GenBank/DDBJ databases">
        <title>In-depth cultivation of the pig gut microbiome towards novel bacterial diversity and tailored functional studies.</title>
        <authorList>
            <person name="Wylensek D."/>
            <person name="Hitch T.C.A."/>
            <person name="Clavel T."/>
        </authorList>
    </citation>
    <scope>NUCLEOTIDE SEQUENCE [LARGE SCALE GENOMIC DNA]</scope>
    <source>
        <strain evidence="1 2">BBE-744-WT-12</strain>
    </source>
</reference>
<gene>
    <name evidence="1" type="ORF">FYJ85_21165</name>
</gene>
<sequence length="860" mass="97484">MLDLATLPLSLHKETAGSGLSRLDILRAKYAANNNIAQQQSLYQKLLVDFPEHNRNQYLMNHIHAALNLNIDYGTIKADLLKLPQINRPGDPITEAEIDRAIERTKESREKGFPLQQIHPAPQTITTGVPVPVVMPDTNKAVTFETLKARSPHSLTGSAKDADAFLKTLFREDEFICIGGVKNNHPCQVRSYLNRLDSLGEYITINPFTPDTTRSDKNVAFYRHMLVEFDVEDKEKALADSLFLRQELEKQAGFWMDMLNKGMPIVSLTYSGSKSIHALFRVNVPDAATWKREIEGRVYPVFCKMGADPANKNPSRLSRMPMALRGEVRQELLYLNPNVVPMTPEELLKLLGEIAPEAVAVPAAGNTLYDLVPAICASKVTEIEKIRMLHTATSAHLKSNGSFLKVERMRDSIELLYLDHTTYIVRSICNSIFQAQLSRELGLSTNDQKFIRLFNYLENDLLASEDIPVVTPRKYWHSTQDAIYISCNDHEMVRITADGIKVVPNGTDQVIFLPEAVLEDWTYTEENYNFWKNQLWKEATIRTTEEKSIAFAWTTLLPFAPENKPILCIVGEPGSGKTKISKGAAWLWGIPAWDIQPLQDENKGLDNFGIGVDKGGIALMDNVDTVYKWLPDTLAKYSTGEVIRKRKLYSDKEQIEFRGDAALVINSVKPYFASDSGCNARLLVVRMNTRETREERDLDSALKKEILIHRNASLSMICRLLQQILADKGRVMENLGLRHNDWGELAVKLGRALKEEEFMKSALLKNQQNRMDIVLENNALAAALASYFSHPYHSGSLEGYTDDIRKRLAEFNSDFAYYSNQKFSSLFIRSLVYLQKDYEIQEKVIGGVHRTQYTITPKNR</sequence>
<name>A0A844G9M1_9BACT</name>
<dbReference type="RefSeq" id="WP_154420717.1">
    <property type="nucleotide sequence ID" value="NZ_VUNS01000040.1"/>
</dbReference>
<dbReference type="InterPro" id="IPR027417">
    <property type="entry name" value="P-loop_NTPase"/>
</dbReference>
<proteinExistence type="predicted"/>
<dbReference type="AlphaFoldDB" id="A0A844G9M1"/>
<protein>
    <submittedName>
        <fullName evidence="1">Uncharacterized protein</fullName>
    </submittedName>
</protein>
<organism evidence="1 2">
    <name type="scientific">Victivallis lenta</name>
    <dbReference type="NCBI Taxonomy" id="2606640"/>
    <lineage>
        <taxon>Bacteria</taxon>
        <taxon>Pseudomonadati</taxon>
        <taxon>Lentisphaerota</taxon>
        <taxon>Lentisphaeria</taxon>
        <taxon>Victivallales</taxon>
        <taxon>Victivallaceae</taxon>
        <taxon>Victivallis</taxon>
    </lineage>
</organism>
<comment type="caution">
    <text evidence="1">The sequence shown here is derived from an EMBL/GenBank/DDBJ whole genome shotgun (WGS) entry which is preliminary data.</text>
</comment>
<evidence type="ECO:0000313" key="2">
    <source>
        <dbReference type="Proteomes" id="UP000435649"/>
    </source>
</evidence>
<dbReference type="Proteomes" id="UP000435649">
    <property type="component" value="Unassembled WGS sequence"/>
</dbReference>